<dbReference type="Pfam" id="PF04434">
    <property type="entry name" value="SWIM"/>
    <property type="match status" value="1"/>
</dbReference>
<organism evidence="4 5">
    <name type="scientific">Halorientalis pallida</name>
    <dbReference type="NCBI Taxonomy" id="2479928"/>
    <lineage>
        <taxon>Archaea</taxon>
        <taxon>Methanobacteriati</taxon>
        <taxon>Methanobacteriota</taxon>
        <taxon>Stenosarchaea group</taxon>
        <taxon>Halobacteria</taxon>
        <taxon>Halobacteriales</taxon>
        <taxon>Haloarculaceae</taxon>
        <taxon>Halorientalis</taxon>
    </lineage>
</organism>
<proteinExistence type="predicted"/>
<name>A0A498L0V9_9EURY</name>
<dbReference type="OrthoDB" id="189856at2157"/>
<feature type="compositionally biased region" description="Basic and acidic residues" evidence="2">
    <location>
        <begin position="103"/>
        <end position="114"/>
    </location>
</feature>
<accession>A0A498L0V9</accession>
<dbReference type="GO" id="GO:0008270">
    <property type="term" value="F:zinc ion binding"/>
    <property type="evidence" value="ECO:0007669"/>
    <property type="project" value="UniProtKB-KW"/>
</dbReference>
<keyword evidence="5" id="KW-1185">Reference proteome</keyword>
<dbReference type="RefSeq" id="WP_129070369.1">
    <property type="nucleotide sequence ID" value="NZ_RDFA01000007.1"/>
</dbReference>
<dbReference type="Proteomes" id="UP000289691">
    <property type="component" value="Unassembled WGS sequence"/>
</dbReference>
<dbReference type="PROSITE" id="PS50966">
    <property type="entry name" value="ZF_SWIM"/>
    <property type="match status" value="1"/>
</dbReference>
<feature type="region of interest" description="Disordered" evidence="2">
    <location>
        <begin position="95"/>
        <end position="125"/>
    </location>
</feature>
<keyword evidence="1" id="KW-0863">Zinc-finger</keyword>
<comment type="caution">
    <text evidence="4">The sequence shown here is derived from an EMBL/GenBank/DDBJ whole genome shotgun (WGS) entry which is preliminary data.</text>
</comment>
<keyword evidence="1" id="KW-0862">Zinc</keyword>
<reference evidence="4 5" key="1">
    <citation type="submission" date="2019-01" db="EMBL/GenBank/DDBJ databases">
        <title>Halorientalis sp. F13-25 a new haloarchaeum isolated from hypersaline water.</title>
        <authorList>
            <person name="Ana D.-V."/>
            <person name="Cristina S.-P."/>
            <person name="Antonio V."/>
        </authorList>
    </citation>
    <scope>NUCLEOTIDE SEQUENCE [LARGE SCALE GENOMIC DNA]</scope>
    <source>
        <strain evidence="4 5">F13-25</strain>
    </source>
</reference>
<dbReference type="AlphaFoldDB" id="A0A498L0V9"/>
<dbReference type="InterPro" id="IPR007527">
    <property type="entry name" value="Znf_SWIM"/>
</dbReference>
<keyword evidence="1" id="KW-0479">Metal-binding</keyword>
<feature type="domain" description="SWIM-type" evidence="3">
    <location>
        <begin position="50"/>
        <end position="85"/>
    </location>
</feature>
<evidence type="ECO:0000313" key="5">
    <source>
        <dbReference type="Proteomes" id="UP000289691"/>
    </source>
</evidence>
<sequence length="151" mass="16641">MSKTDNPLARLQFTNRVRKRAQYEAFEYTLTPEGVQVRNGSHANPEDHEYLVTVQDGLPTHCTCPADARFEGACKHRVAVAIRTPILDAATTSIAADGGTTGADKRSIEDRISTGHDSPVASETDTDECEECFEDFPCWECVRTGKKPIPE</sequence>
<protein>
    <submittedName>
        <fullName evidence="4">SWIM zinc finger family protein</fullName>
    </submittedName>
</protein>
<dbReference type="EMBL" id="RDFA01000007">
    <property type="protein sequence ID" value="RXK47036.1"/>
    <property type="molecule type" value="Genomic_DNA"/>
</dbReference>
<evidence type="ECO:0000256" key="2">
    <source>
        <dbReference type="SAM" id="MobiDB-lite"/>
    </source>
</evidence>
<evidence type="ECO:0000256" key="1">
    <source>
        <dbReference type="PROSITE-ProRule" id="PRU00325"/>
    </source>
</evidence>
<evidence type="ECO:0000313" key="4">
    <source>
        <dbReference type="EMBL" id="RXK47036.1"/>
    </source>
</evidence>
<gene>
    <name evidence="4" type="ORF">EAF64_18035</name>
</gene>
<evidence type="ECO:0000259" key="3">
    <source>
        <dbReference type="PROSITE" id="PS50966"/>
    </source>
</evidence>